<reference evidence="2 3" key="1">
    <citation type="submission" date="2021-07" db="EMBL/GenBank/DDBJ databases">
        <title>Genome data of Colletotrichum spaethianum.</title>
        <authorList>
            <person name="Utami Y.D."/>
            <person name="Hiruma K."/>
        </authorList>
    </citation>
    <scope>NUCLEOTIDE SEQUENCE [LARGE SCALE GENOMIC DNA]</scope>
    <source>
        <strain evidence="2 3">MAFF 242679</strain>
    </source>
</reference>
<proteinExistence type="predicted"/>
<keyword evidence="3" id="KW-1185">Reference proteome</keyword>
<protein>
    <recommendedName>
        <fullName evidence="4">Polymer-forming cytoskeletal protein</fullName>
    </recommendedName>
</protein>
<feature type="compositionally biased region" description="Low complexity" evidence="1">
    <location>
        <begin position="39"/>
        <end position="53"/>
    </location>
</feature>
<sequence>MSPRSKQPSRKGKETPAQYGANDERYDVSPAGTIESHYASSSTTAATGPSPATDYGETLNTATTTATAVTKSKSIRSEGEITLQGPFKVAGSVVAGGNVTLNGDFDVRDKVEAYGAVEVNGNLVCDDKVKGFGKLRVTGTCEAKDLEIYGNTTINGFLKMTLYGSLTIVGPNSGYHVEEEEKIWGAIISREEDVGW</sequence>
<comment type="caution">
    <text evidence="2">The sequence shown here is derived from an EMBL/GenBank/DDBJ whole genome shotgun (WGS) entry which is preliminary data.</text>
</comment>
<organism evidence="2 3">
    <name type="scientific">Colletotrichum liriopes</name>
    <dbReference type="NCBI Taxonomy" id="708192"/>
    <lineage>
        <taxon>Eukaryota</taxon>
        <taxon>Fungi</taxon>
        <taxon>Dikarya</taxon>
        <taxon>Ascomycota</taxon>
        <taxon>Pezizomycotina</taxon>
        <taxon>Sordariomycetes</taxon>
        <taxon>Hypocreomycetidae</taxon>
        <taxon>Glomerellales</taxon>
        <taxon>Glomerellaceae</taxon>
        <taxon>Colletotrichum</taxon>
        <taxon>Colletotrichum spaethianum species complex</taxon>
    </lineage>
</organism>
<dbReference type="EMBL" id="BPPX01000022">
    <property type="protein sequence ID" value="GJC86465.1"/>
    <property type="molecule type" value="Genomic_DNA"/>
</dbReference>
<dbReference type="AlphaFoldDB" id="A0AA37GSQ0"/>
<dbReference type="Proteomes" id="UP001055172">
    <property type="component" value="Unassembled WGS sequence"/>
</dbReference>
<evidence type="ECO:0000313" key="3">
    <source>
        <dbReference type="Proteomes" id="UP001055172"/>
    </source>
</evidence>
<name>A0AA37GSQ0_9PEZI</name>
<evidence type="ECO:0000256" key="1">
    <source>
        <dbReference type="SAM" id="MobiDB-lite"/>
    </source>
</evidence>
<gene>
    <name evidence="2" type="ORF">ColLi_09303</name>
</gene>
<accession>A0AA37GSQ0</accession>
<feature type="region of interest" description="Disordered" evidence="1">
    <location>
        <begin position="1"/>
        <end position="56"/>
    </location>
</feature>
<evidence type="ECO:0008006" key="4">
    <source>
        <dbReference type="Google" id="ProtNLM"/>
    </source>
</evidence>
<evidence type="ECO:0000313" key="2">
    <source>
        <dbReference type="EMBL" id="GJC86465.1"/>
    </source>
</evidence>